<proteinExistence type="predicted"/>
<dbReference type="AlphaFoldDB" id="A0A9X1P7A7"/>
<protein>
    <submittedName>
        <fullName evidence="1">Uncharacterized protein</fullName>
    </submittedName>
</protein>
<keyword evidence="2" id="KW-1185">Reference proteome</keyword>
<reference evidence="1" key="1">
    <citation type="submission" date="2021-12" db="EMBL/GenBank/DDBJ databases">
        <title>Novel species in genus Dyadobacter.</title>
        <authorList>
            <person name="Ma C."/>
        </authorList>
    </citation>
    <scope>NUCLEOTIDE SEQUENCE</scope>
    <source>
        <strain evidence="1">CY399</strain>
    </source>
</reference>
<evidence type="ECO:0000313" key="1">
    <source>
        <dbReference type="EMBL" id="MCF0040164.1"/>
    </source>
</evidence>
<sequence length="67" mass="7157">MPADASLDNNVKVVPTRMSYPLTQASLNGAHHRTALHRIAERIVSLEGIGGINISYPAPDSFDLEAG</sequence>
<dbReference type="RefSeq" id="WP_234612608.1">
    <property type="nucleotide sequence ID" value="NZ_CP098806.1"/>
</dbReference>
<gene>
    <name evidence="1" type="ORF">LXM24_08725</name>
</gene>
<name>A0A9X1P7A7_9BACT</name>
<dbReference type="EMBL" id="JAJTTA010000002">
    <property type="protein sequence ID" value="MCF0040164.1"/>
    <property type="molecule type" value="Genomic_DNA"/>
</dbReference>
<organism evidence="1 2">
    <name type="scientific">Dyadobacter fanqingshengii</name>
    <dbReference type="NCBI Taxonomy" id="2906443"/>
    <lineage>
        <taxon>Bacteria</taxon>
        <taxon>Pseudomonadati</taxon>
        <taxon>Bacteroidota</taxon>
        <taxon>Cytophagia</taxon>
        <taxon>Cytophagales</taxon>
        <taxon>Spirosomataceae</taxon>
        <taxon>Dyadobacter</taxon>
    </lineage>
</organism>
<evidence type="ECO:0000313" key="2">
    <source>
        <dbReference type="Proteomes" id="UP001139700"/>
    </source>
</evidence>
<comment type="caution">
    <text evidence="1">The sequence shown here is derived from an EMBL/GenBank/DDBJ whole genome shotgun (WGS) entry which is preliminary data.</text>
</comment>
<accession>A0A9X1P7A7</accession>
<dbReference type="Proteomes" id="UP001139700">
    <property type="component" value="Unassembled WGS sequence"/>
</dbReference>